<organism evidence="2 3">
    <name type="scientific">Actinophytocola oryzae</name>
    <dbReference type="NCBI Taxonomy" id="502181"/>
    <lineage>
        <taxon>Bacteria</taxon>
        <taxon>Bacillati</taxon>
        <taxon>Actinomycetota</taxon>
        <taxon>Actinomycetes</taxon>
        <taxon>Pseudonocardiales</taxon>
        <taxon>Pseudonocardiaceae</taxon>
    </lineage>
</organism>
<dbReference type="RefSeq" id="WP_133907832.1">
    <property type="nucleotide sequence ID" value="NZ_SOCP01000020.1"/>
</dbReference>
<proteinExistence type="predicted"/>
<evidence type="ECO:0000313" key="3">
    <source>
        <dbReference type="Proteomes" id="UP000294927"/>
    </source>
</evidence>
<dbReference type="InterPro" id="IPR010985">
    <property type="entry name" value="Ribbon_hlx_hlx"/>
</dbReference>
<evidence type="ECO:0000313" key="2">
    <source>
        <dbReference type="EMBL" id="TDV41480.1"/>
    </source>
</evidence>
<dbReference type="Proteomes" id="UP000294927">
    <property type="component" value="Unassembled WGS sequence"/>
</dbReference>
<gene>
    <name evidence="2" type="ORF">CLV71_120170</name>
</gene>
<dbReference type="SUPFAM" id="SSF47598">
    <property type="entry name" value="Ribbon-helix-helix"/>
    <property type="match status" value="1"/>
</dbReference>
<dbReference type="Pfam" id="PF01402">
    <property type="entry name" value="RHH_1"/>
    <property type="match status" value="1"/>
</dbReference>
<evidence type="ECO:0000259" key="1">
    <source>
        <dbReference type="Pfam" id="PF01402"/>
    </source>
</evidence>
<dbReference type="InterPro" id="IPR002145">
    <property type="entry name" value="CopG"/>
</dbReference>
<dbReference type="EMBL" id="SOCP01000020">
    <property type="protein sequence ID" value="TDV41480.1"/>
    <property type="molecule type" value="Genomic_DNA"/>
</dbReference>
<reference evidence="2 3" key="1">
    <citation type="submission" date="2019-03" db="EMBL/GenBank/DDBJ databases">
        <title>Genomic Encyclopedia of Archaeal and Bacterial Type Strains, Phase II (KMG-II): from individual species to whole genera.</title>
        <authorList>
            <person name="Goeker M."/>
        </authorList>
    </citation>
    <scope>NUCLEOTIDE SEQUENCE [LARGE SCALE GENOMIC DNA]</scope>
    <source>
        <strain evidence="2 3">DSM 45499</strain>
    </source>
</reference>
<dbReference type="AlphaFoldDB" id="A0A4R7UY80"/>
<dbReference type="OrthoDB" id="4426404at2"/>
<sequence length="68" mass="7842">MAMTLRLTDEENHHLDELAAAEGRSKQEIMRLALADRWGRLQKEQQLGEVLSRVLPRYRGLLERIGTA</sequence>
<keyword evidence="3" id="KW-1185">Reference proteome</keyword>
<comment type="caution">
    <text evidence="2">The sequence shown here is derived from an EMBL/GenBank/DDBJ whole genome shotgun (WGS) entry which is preliminary data.</text>
</comment>
<name>A0A4R7UY80_9PSEU</name>
<feature type="domain" description="Ribbon-helix-helix protein CopG" evidence="1">
    <location>
        <begin position="4"/>
        <end position="37"/>
    </location>
</feature>
<protein>
    <submittedName>
        <fullName evidence="2">Ribbon-helix-helix CopG family protein</fullName>
    </submittedName>
</protein>
<dbReference type="GO" id="GO:0006355">
    <property type="term" value="P:regulation of DNA-templated transcription"/>
    <property type="evidence" value="ECO:0007669"/>
    <property type="project" value="InterPro"/>
</dbReference>
<accession>A0A4R7UY80</accession>